<evidence type="ECO:0000313" key="4">
    <source>
        <dbReference type="Proteomes" id="UP000030416"/>
    </source>
</evidence>
<dbReference type="Gene3D" id="3.90.1140.10">
    <property type="entry name" value="Cyclic phosphodiesterase"/>
    <property type="match status" value="1"/>
</dbReference>
<dbReference type="HAMAP" id="MF_01444">
    <property type="entry name" value="2H_phosphoesterase_YjcG"/>
    <property type="match status" value="1"/>
</dbReference>
<evidence type="ECO:0000313" key="3">
    <source>
        <dbReference type="EMBL" id="KGR80541.1"/>
    </source>
</evidence>
<reference evidence="3 4" key="1">
    <citation type="submission" date="2014-02" db="EMBL/GenBank/DDBJ databases">
        <title>Draft genome sequence of Lysinibacillus manganicus DSM 26584T.</title>
        <authorList>
            <person name="Zhang F."/>
            <person name="Wang G."/>
            <person name="Zhang L."/>
        </authorList>
    </citation>
    <scope>NUCLEOTIDE SEQUENCE [LARGE SCALE GENOMIC DNA]</scope>
    <source>
        <strain evidence="3 4">DSM 26584</strain>
    </source>
</reference>
<comment type="caution">
    <text evidence="3">The sequence shown here is derived from an EMBL/GenBank/DDBJ whole genome shotgun (WGS) entry which is preliminary data.</text>
</comment>
<proteinExistence type="inferred from homology"/>
<dbReference type="InterPro" id="IPR022932">
    <property type="entry name" value="YjcG"/>
</dbReference>
<dbReference type="EC" id="3.1.-.-" evidence="2"/>
<protein>
    <recommendedName>
        <fullName evidence="2">Putative phosphoesterase CD29_01235</fullName>
        <ecNumber evidence="2">3.1.-.-</ecNumber>
    </recommendedName>
</protein>
<feature type="active site" description="Proton acceptor" evidence="2">
    <location>
        <position position="115"/>
    </location>
</feature>
<feature type="short sequence motif" description="HXTX 2" evidence="2">
    <location>
        <begin position="115"/>
        <end position="118"/>
    </location>
</feature>
<keyword evidence="4" id="KW-1185">Reference proteome</keyword>
<dbReference type="SUPFAM" id="SSF55144">
    <property type="entry name" value="LigT-like"/>
    <property type="match status" value="1"/>
</dbReference>
<feature type="active site" description="Proton donor" evidence="2">
    <location>
        <position position="34"/>
    </location>
</feature>
<evidence type="ECO:0000256" key="1">
    <source>
        <dbReference type="ARBA" id="ARBA00022801"/>
    </source>
</evidence>
<evidence type="ECO:0000256" key="2">
    <source>
        <dbReference type="HAMAP-Rule" id="MF_01444"/>
    </source>
</evidence>
<name>A0A0A3I6Y5_9BACL</name>
<gene>
    <name evidence="3" type="ORF">CD29_01235</name>
</gene>
<sequence length="172" mass="19880">MKYGIVAFPSKKIQDLANTYRKRYDSHYSKVTPHITLKEAFEVEDVDIQAISEKISSIAKKYAPLKIHASRISSFFPITNVIYFKIEPTEQLTNLHDELHSEIKIGKPRHVFVPHITIAQDITASEHDDVYGQLRMVGVNQQDTIDRIHLLYQLEDGSWTTYETYKLTGDEI</sequence>
<dbReference type="Proteomes" id="UP000030416">
    <property type="component" value="Unassembled WGS sequence"/>
</dbReference>
<dbReference type="RefSeq" id="WP_036181964.1">
    <property type="nucleotide sequence ID" value="NZ_AVDA01000001.1"/>
</dbReference>
<dbReference type="EMBL" id="JPVN01000001">
    <property type="protein sequence ID" value="KGR80541.1"/>
    <property type="molecule type" value="Genomic_DNA"/>
</dbReference>
<dbReference type="NCBIfam" id="NF010223">
    <property type="entry name" value="PRK13679.1"/>
    <property type="match status" value="1"/>
</dbReference>
<dbReference type="InterPro" id="IPR050580">
    <property type="entry name" value="2H_phosphoesterase_YjcG-like"/>
</dbReference>
<comment type="similarity">
    <text evidence="2">Belongs to the 2H phosphoesterase superfamily. YjcG family.</text>
</comment>
<dbReference type="eggNOG" id="COG1514">
    <property type="taxonomic scope" value="Bacteria"/>
</dbReference>
<dbReference type="PANTHER" id="PTHR40037:SF1">
    <property type="entry name" value="PHOSPHOESTERASE SAOUHSC_00951-RELATED"/>
    <property type="match status" value="1"/>
</dbReference>
<accession>A0A0A3I6Y5</accession>
<feature type="short sequence motif" description="HXTX 1" evidence="2">
    <location>
        <begin position="34"/>
        <end position="37"/>
    </location>
</feature>
<dbReference type="PANTHER" id="PTHR40037">
    <property type="entry name" value="PHOSPHOESTERASE YJCG-RELATED"/>
    <property type="match status" value="1"/>
</dbReference>
<dbReference type="OrthoDB" id="1524661at2"/>
<dbReference type="Pfam" id="PF13563">
    <property type="entry name" value="2_5_RNA_ligase2"/>
    <property type="match status" value="1"/>
</dbReference>
<organism evidence="3 4">
    <name type="scientific">Ureibacillus manganicus DSM 26584</name>
    <dbReference type="NCBI Taxonomy" id="1384049"/>
    <lineage>
        <taxon>Bacteria</taxon>
        <taxon>Bacillati</taxon>
        <taxon>Bacillota</taxon>
        <taxon>Bacilli</taxon>
        <taxon>Bacillales</taxon>
        <taxon>Caryophanaceae</taxon>
        <taxon>Ureibacillus</taxon>
    </lineage>
</organism>
<dbReference type="InterPro" id="IPR009097">
    <property type="entry name" value="Cyclic_Pdiesterase"/>
</dbReference>
<dbReference type="GO" id="GO:0016788">
    <property type="term" value="F:hydrolase activity, acting on ester bonds"/>
    <property type="evidence" value="ECO:0007669"/>
    <property type="project" value="UniProtKB-UniRule"/>
</dbReference>
<keyword evidence="1 2" id="KW-0378">Hydrolase</keyword>
<dbReference type="AlphaFoldDB" id="A0A0A3I6Y5"/>
<dbReference type="STRING" id="1384049.CD29_01235"/>